<proteinExistence type="predicted"/>
<dbReference type="PANTHER" id="PTHR43364:SF4">
    <property type="entry name" value="NAD(P)-LINKED OXIDOREDUCTASE SUPERFAMILY PROTEIN"/>
    <property type="match status" value="1"/>
</dbReference>
<dbReference type="InterPro" id="IPR036812">
    <property type="entry name" value="NAD(P)_OxRdtase_dom_sf"/>
</dbReference>
<dbReference type="SUPFAM" id="SSF51430">
    <property type="entry name" value="NAD(P)-linked oxidoreductase"/>
    <property type="match status" value="1"/>
</dbReference>
<protein>
    <submittedName>
        <fullName evidence="3">Aldo/keto reductase</fullName>
    </submittedName>
</protein>
<dbReference type="InterPro" id="IPR050523">
    <property type="entry name" value="AKR_Detox_Biosynth"/>
</dbReference>
<dbReference type="Pfam" id="PF00248">
    <property type="entry name" value="Aldo_ket_red"/>
    <property type="match status" value="1"/>
</dbReference>
<dbReference type="Gene3D" id="3.20.20.100">
    <property type="entry name" value="NADP-dependent oxidoreductase domain"/>
    <property type="match status" value="1"/>
</dbReference>
<reference evidence="3 4" key="1">
    <citation type="journal article" date="2017" name="Nat. Commun.">
        <title>In situ click chemistry generation of cyclooxygenase-2 inhibitors.</title>
        <authorList>
            <person name="Bhardwaj A."/>
            <person name="Kaur J."/>
            <person name="Wuest M."/>
            <person name="Wuest F."/>
        </authorList>
    </citation>
    <scope>NUCLEOTIDE SEQUENCE [LARGE SCALE GENOMIC DNA]</scope>
    <source>
        <strain evidence="3">S2_012_000_R3_94</strain>
    </source>
</reference>
<dbReference type="PANTHER" id="PTHR43364">
    <property type="entry name" value="NADH-SPECIFIC METHYLGLYOXAL REDUCTASE-RELATED"/>
    <property type="match status" value="1"/>
</dbReference>
<gene>
    <name evidence="3" type="ORF">DI616_09745</name>
</gene>
<evidence type="ECO:0000313" key="4">
    <source>
        <dbReference type="Proteomes" id="UP000315344"/>
    </source>
</evidence>
<comment type="caution">
    <text evidence="3">The sequence shown here is derived from an EMBL/GenBank/DDBJ whole genome shotgun (WGS) entry which is preliminary data.</text>
</comment>
<organism evidence="3 4">
    <name type="scientific">Paracoccus denitrificans</name>
    <dbReference type="NCBI Taxonomy" id="266"/>
    <lineage>
        <taxon>Bacteria</taxon>
        <taxon>Pseudomonadati</taxon>
        <taxon>Pseudomonadota</taxon>
        <taxon>Alphaproteobacteria</taxon>
        <taxon>Rhodobacterales</taxon>
        <taxon>Paracoccaceae</taxon>
        <taxon>Paracoccus</taxon>
    </lineage>
</organism>
<dbReference type="EMBL" id="VAFL01000006">
    <property type="protein sequence ID" value="TKW66761.1"/>
    <property type="molecule type" value="Genomic_DNA"/>
</dbReference>
<keyword evidence="1" id="KW-0560">Oxidoreductase</keyword>
<dbReference type="InterPro" id="IPR023210">
    <property type="entry name" value="NADP_OxRdtase_dom"/>
</dbReference>
<feature type="domain" description="NADP-dependent oxidoreductase" evidence="2">
    <location>
        <begin position="17"/>
        <end position="345"/>
    </location>
</feature>
<evidence type="ECO:0000259" key="2">
    <source>
        <dbReference type="Pfam" id="PF00248"/>
    </source>
</evidence>
<dbReference type="Proteomes" id="UP000315344">
    <property type="component" value="Unassembled WGS sequence"/>
</dbReference>
<dbReference type="AlphaFoldDB" id="A0A533I7Q3"/>
<evidence type="ECO:0000256" key="1">
    <source>
        <dbReference type="ARBA" id="ARBA00023002"/>
    </source>
</evidence>
<sequence length="352" mass="38357">MKREKLGHSDVDVSAFCLGTMTFGNQTAEDDAHKQIDLALSNGITFLDCAEMYPVNPVRAETAGRSEEIIGSWIARTGRRDEIQVATKVTGNGSVVRGGEGYDGKIISGTIDSSLKRLQTDVIDLYQLHWPMRGSYAFRQNWTFDPSGQSRQQNIDHMGDVLRSLAEAVQAGKIRAFGLSNDSAWGTMRWIDTAERLGAPRVASIQNEYSLLYRAYDTDLAEVAVNEGVTLLSYSPLAAGLLTGKYQGGTVPEASRVAVDLANDGPGNLGGRKTERAHKAIDSYLQLAKMSGIDPIHMALAWQRTRPFPVIPILGATSAAQLEQQLSGLDAQITDDVKSAIDDLNRAWPLPY</sequence>
<evidence type="ECO:0000313" key="3">
    <source>
        <dbReference type="EMBL" id="TKW66761.1"/>
    </source>
</evidence>
<name>A0A533I7Q3_PARDE</name>
<accession>A0A533I7Q3</accession>
<dbReference type="GO" id="GO:0016491">
    <property type="term" value="F:oxidoreductase activity"/>
    <property type="evidence" value="ECO:0007669"/>
    <property type="project" value="UniProtKB-KW"/>
</dbReference>